<evidence type="ECO:0000256" key="10">
    <source>
        <dbReference type="SAM" id="MobiDB-lite"/>
    </source>
</evidence>
<evidence type="ECO:0000256" key="7">
    <source>
        <dbReference type="ARBA" id="ARBA00023125"/>
    </source>
</evidence>
<feature type="compositionally biased region" description="Polar residues" evidence="10">
    <location>
        <begin position="228"/>
        <end position="237"/>
    </location>
</feature>
<keyword evidence="8" id="KW-0539">Nucleus</keyword>
<dbReference type="SUPFAM" id="SSF57667">
    <property type="entry name" value="beta-beta-alpha zinc fingers"/>
    <property type="match status" value="3"/>
</dbReference>
<protein>
    <recommendedName>
        <fullName evidence="11">C2H2-type domain-containing protein</fullName>
    </recommendedName>
</protein>
<dbReference type="GO" id="GO:0008270">
    <property type="term" value="F:zinc ion binding"/>
    <property type="evidence" value="ECO:0007669"/>
    <property type="project" value="UniProtKB-KW"/>
</dbReference>
<dbReference type="OrthoDB" id="654211at2759"/>
<dbReference type="PANTHER" id="PTHR45718:SF8">
    <property type="entry name" value="GLIS FAMILY ZINC FINGER 2"/>
    <property type="match status" value="1"/>
</dbReference>
<dbReference type="EMBL" id="LN725192">
    <property type="protein sequence ID" value="CEP10745.1"/>
    <property type="molecule type" value="Genomic_DNA"/>
</dbReference>
<evidence type="ECO:0000256" key="4">
    <source>
        <dbReference type="ARBA" id="ARBA00022737"/>
    </source>
</evidence>
<dbReference type="STRING" id="35722.A0A0B7N5J0"/>
<dbReference type="InterPro" id="IPR013087">
    <property type="entry name" value="Znf_C2H2_type"/>
</dbReference>
<dbReference type="GO" id="GO:0000981">
    <property type="term" value="F:DNA-binding transcription factor activity, RNA polymerase II-specific"/>
    <property type="evidence" value="ECO:0007669"/>
    <property type="project" value="TreeGrafter"/>
</dbReference>
<comment type="subcellular location">
    <subcellularLocation>
        <location evidence="1">Nucleus</location>
    </subcellularLocation>
</comment>
<keyword evidence="5 9" id="KW-0863">Zinc-finger</keyword>
<evidence type="ECO:0000256" key="6">
    <source>
        <dbReference type="ARBA" id="ARBA00022833"/>
    </source>
</evidence>
<name>A0A0B7N5J0_9FUNG</name>
<dbReference type="GO" id="GO:0005634">
    <property type="term" value="C:nucleus"/>
    <property type="evidence" value="ECO:0007669"/>
    <property type="project" value="UniProtKB-SubCell"/>
</dbReference>
<keyword evidence="13" id="KW-1185">Reference proteome</keyword>
<evidence type="ECO:0000313" key="12">
    <source>
        <dbReference type="EMBL" id="CEP10745.1"/>
    </source>
</evidence>
<dbReference type="Pfam" id="PF23561">
    <property type="entry name" value="zf-C2H2_15"/>
    <property type="match status" value="1"/>
</dbReference>
<keyword evidence="7" id="KW-0238">DNA-binding</keyword>
<evidence type="ECO:0000256" key="5">
    <source>
        <dbReference type="ARBA" id="ARBA00022771"/>
    </source>
</evidence>
<evidence type="ECO:0000313" key="13">
    <source>
        <dbReference type="Proteomes" id="UP000054107"/>
    </source>
</evidence>
<evidence type="ECO:0000256" key="9">
    <source>
        <dbReference type="PROSITE-ProRule" id="PRU00042"/>
    </source>
</evidence>
<dbReference type="PANTHER" id="PTHR45718">
    <property type="entry name" value="TRANSCRIPTIONAL ACTIVATOR CUBITUS INTERRUPTUS"/>
    <property type="match status" value="1"/>
</dbReference>
<dbReference type="Pfam" id="PF00096">
    <property type="entry name" value="zf-C2H2"/>
    <property type="match status" value="1"/>
</dbReference>
<feature type="compositionally biased region" description="Polar residues" evidence="10">
    <location>
        <begin position="174"/>
        <end position="194"/>
    </location>
</feature>
<keyword evidence="3" id="KW-0479">Metal-binding</keyword>
<dbReference type="SMART" id="SM00355">
    <property type="entry name" value="ZnF_C2H2"/>
    <property type="match status" value="4"/>
</dbReference>
<evidence type="ECO:0000259" key="11">
    <source>
        <dbReference type="PROSITE" id="PS50157"/>
    </source>
</evidence>
<feature type="domain" description="C2H2-type" evidence="11">
    <location>
        <begin position="399"/>
        <end position="428"/>
    </location>
</feature>
<evidence type="ECO:0000256" key="3">
    <source>
        <dbReference type="ARBA" id="ARBA00022723"/>
    </source>
</evidence>
<feature type="region of interest" description="Disordered" evidence="10">
    <location>
        <begin position="158"/>
        <end position="248"/>
    </location>
</feature>
<dbReference type="InterPro" id="IPR056436">
    <property type="entry name" value="Znf-C2H2_ZIC1-5/GLI1-3-like"/>
</dbReference>
<reference evidence="12 13" key="1">
    <citation type="submission" date="2014-09" db="EMBL/GenBank/DDBJ databases">
        <authorList>
            <person name="Ellenberger Sabrina"/>
        </authorList>
    </citation>
    <scope>NUCLEOTIDE SEQUENCE [LARGE SCALE GENOMIC DNA]</scope>
    <source>
        <strain evidence="12 13">CBS 412.66</strain>
    </source>
</reference>
<dbReference type="AlphaFoldDB" id="A0A0B7N5J0"/>
<proteinExistence type="inferred from homology"/>
<dbReference type="Gene3D" id="3.30.160.60">
    <property type="entry name" value="Classic Zinc Finger"/>
    <property type="match status" value="4"/>
</dbReference>
<comment type="similarity">
    <text evidence="2">Belongs to the GLI C2H2-type zinc-finger protein family.</text>
</comment>
<feature type="compositionally biased region" description="Polar residues" evidence="10">
    <location>
        <begin position="201"/>
        <end position="221"/>
    </location>
</feature>
<organism evidence="12 13">
    <name type="scientific">Parasitella parasitica</name>
    <dbReference type="NCBI Taxonomy" id="35722"/>
    <lineage>
        <taxon>Eukaryota</taxon>
        <taxon>Fungi</taxon>
        <taxon>Fungi incertae sedis</taxon>
        <taxon>Mucoromycota</taxon>
        <taxon>Mucoromycotina</taxon>
        <taxon>Mucoromycetes</taxon>
        <taxon>Mucorales</taxon>
        <taxon>Mucorineae</taxon>
        <taxon>Mucoraceae</taxon>
        <taxon>Parasitella</taxon>
    </lineage>
</organism>
<sequence>MNPIKNVNEQQLSPAFEYKMSNISTCNQLGAVQVEQHHNNTAYHTGTTFNYQNNAKLDCMSQAYNINHQQIAYEDGMSLSGVQVCSSLDVHTPNIHPIYNISIPSGMAGHAMATDTSLGDQVISPTTTVSTQHWHQYQDPPMAGASTVGTFNDSISSVESSYPSSITSEENDESCSVSWSSETEQKMTLLSSKSPHLRADNANNSNHQKQQNPQQRLSWSSMRKAPNNRRNTVSSFPGTDAWCDPTEKGSRRQSVYSFSTQSRFGKEEQQDEPHAFFCHLSREELIQRVVQLEREKQLNSKLLGANAVSSDNGPNSAHALAQIAEGSDRDEPHPCQWKGCDTSATTLDQLIVHIKDIHVGSGKPAYICEWASCPREHKPFLKRHKMQNHMRTHTGERPFECQVKGCDKRFSRPDSLNTHVKTHSSVRPYECTFENCGKAYFHSRSLRKHAKSHESTAAVAAAVAVFSASATINAPMVPATFISHIREEDASLQRQHPYNRSLKPSRYYRQQQFSNRTEACQQTPLDFTPMMVNTAVLPQQQQIQTQQQQFTTPYSFNNSTALVEACEQEQHMQYFAFEYNKNFC</sequence>
<dbReference type="InterPro" id="IPR036236">
    <property type="entry name" value="Znf_C2H2_sf"/>
</dbReference>
<keyword evidence="6" id="KW-0862">Zinc</keyword>
<gene>
    <name evidence="12" type="primary">PARPA_04510.1 scaffold 14269</name>
</gene>
<dbReference type="GO" id="GO:0000978">
    <property type="term" value="F:RNA polymerase II cis-regulatory region sequence-specific DNA binding"/>
    <property type="evidence" value="ECO:0007669"/>
    <property type="project" value="TreeGrafter"/>
</dbReference>
<evidence type="ECO:0000256" key="1">
    <source>
        <dbReference type="ARBA" id="ARBA00004123"/>
    </source>
</evidence>
<evidence type="ECO:0000256" key="2">
    <source>
        <dbReference type="ARBA" id="ARBA00010831"/>
    </source>
</evidence>
<keyword evidence="4" id="KW-0677">Repeat</keyword>
<feature type="domain" description="C2H2-type" evidence="11">
    <location>
        <begin position="429"/>
        <end position="458"/>
    </location>
</feature>
<feature type="compositionally biased region" description="Low complexity" evidence="10">
    <location>
        <begin position="158"/>
        <end position="168"/>
    </location>
</feature>
<dbReference type="PROSITE" id="PS50157">
    <property type="entry name" value="ZINC_FINGER_C2H2_2"/>
    <property type="match status" value="3"/>
</dbReference>
<feature type="domain" description="C2H2-type" evidence="11">
    <location>
        <begin position="366"/>
        <end position="398"/>
    </location>
</feature>
<dbReference type="Proteomes" id="UP000054107">
    <property type="component" value="Unassembled WGS sequence"/>
</dbReference>
<dbReference type="FunFam" id="3.30.160.60:FF:000125">
    <property type="entry name" value="Putative zinc finger protein 143"/>
    <property type="match status" value="1"/>
</dbReference>
<dbReference type="InterPro" id="IPR043359">
    <property type="entry name" value="GLI-like"/>
</dbReference>
<dbReference type="PROSITE" id="PS00028">
    <property type="entry name" value="ZINC_FINGER_C2H2_1"/>
    <property type="match status" value="2"/>
</dbReference>
<evidence type="ECO:0000256" key="8">
    <source>
        <dbReference type="ARBA" id="ARBA00023242"/>
    </source>
</evidence>
<accession>A0A0B7N5J0</accession>